<accession>A0ABX7H691</accession>
<dbReference type="RefSeq" id="WP_147331785.1">
    <property type="nucleotide sequence ID" value="NZ_CAJKXH010000011.1"/>
</dbReference>
<dbReference type="SUPFAM" id="SSF46955">
    <property type="entry name" value="Putative DNA-binding domain"/>
    <property type="match status" value="1"/>
</dbReference>
<dbReference type="GeneID" id="93096768"/>
<proteinExistence type="predicted"/>
<sequence>MAKRETGKREETADVTAQVLEELSELRQEVRLAIEAASNAAYRLMDADGLCQAMRISRHTLRRYEKQFKIPARKVGNKKFYFVAEVKNCIVTALRLWKE</sequence>
<evidence type="ECO:0000313" key="1">
    <source>
        <dbReference type="EMBL" id="QRO50430.1"/>
    </source>
</evidence>
<organism evidence="1 2">
    <name type="scientific">Butyricimonas virosa</name>
    <dbReference type="NCBI Taxonomy" id="544645"/>
    <lineage>
        <taxon>Bacteria</taxon>
        <taxon>Pseudomonadati</taxon>
        <taxon>Bacteroidota</taxon>
        <taxon>Bacteroidia</taxon>
        <taxon>Bacteroidales</taxon>
        <taxon>Odoribacteraceae</taxon>
        <taxon>Butyricimonas</taxon>
    </lineage>
</organism>
<dbReference type="InterPro" id="IPR009061">
    <property type="entry name" value="DNA-bd_dom_put_sf"/>
</dbReference>
<evidence type="ECO:0000313" key="2">
    <source>
        <dbReference type="Proteomes" id="UP000654720"/>
    </source>
</evidence>
<name>A0ABX7H691_9BACT</name>
<protein>
    <recommendedName>
        <fullName evidence="3">DNA-binding protein</fullName>
    </recommendedName>
</protein>
<gene>
    <name evidence="1" type="ORF">I6J59_01980</name>
</gene>
<reference evidence="1 2" key="1">
    <citation type="submission" date="2021-02" db="EMBL/GenBank/DDBJ databases">
        <title>FDA dAtabase for Regulatory Grade micrObial Sequences (FDA-ARGOS): Supporting development and validation of Infectious Disease Dx tests.</title>
        <authorList>
            <person name="Carlson P."/>
            <person name="Fischbach M."/>
            <person name="Hastie J."/>
            <person name="Bilen M."/>
            <person name="Cheng A."/>
            <person name="Tallon L."/>
            <person name="Sadzewicz L."/>
            <person name="Zhao X."/>
            <person name="Boylan J."/>
            <person name="Ott S."/>
            <person name="Bowen H."/>
            <person name="Vavikolanu K."/>
            <person name="Mehta A."/>
            <person name="Aluvathingal J."/>
            <person name="Nadendla S."/>
            <person name="Yan Y."/>
            <person name="Sichtig H."/>
        </authorList>
    </citation>
    <scope>NUCLEOTIDE SEQUENCE [LARGE SCALE GENOMIC DNA]</scope>
    <source>
        <strain evidence="1 2">FDAARGOS_1229</strain>
    </source>
</reference>
<keyword evidence="2" id="KW-1185">Reference proteome</keyword>
<dbReference type="EMBL" id="CP069450">
    <property type="protein sequence ID" value="QRO50430.1"/>
    <property type="molecule type" value="Genomic_DNA"/>
</dbReference>
<dbReference type="Proteomes" id="UP000654720">
    <property type="component" value="Chromosome"/>
</dbReference>
<evidence type="ECO:0008006" key="3">
    <source>
        <dbReference type="Google" id="ProtNLM"/>
    </source>
</evidence>